<name>A0A1R0H421_9FUNG</name>
<dbReference type="EMBL" id="LSSL01000732">
    <property type="protein sequence ID" value="OLY83833.1"/>
    <property type="molecule type" value="Genomic_DNA"/>
</dbReference>
<organism evidence="1 2">
    <name type="scientific">Smittium mucronatum</name>
    <dbReference type="NCBI Taxonomy" id="133383"/>
    <lineage>
        <taxon>Eukaryota</taxon>
        <taxon>Fungi</taxon>
        <taxon>Fungi incertae sedis</taxon>
        <taxon>Zoopagomycota</taxon>
        <taxon>Kickxellomycotina</taxon>
        <taxon>Harpellomycetes</taxon>
        <taxon>Harpellales</taxon>
        <taxon>Legeriomycetaceae</taxon>
        <taxon>Smittium</taxon>
    </lineage>
</organism>
<sequence>MAKSRRKIDWDGEVDDSLSLILNPCSDSLDYIEFGVAAYASFVSPIITRSSRLRKGLFHPSERCRSPGPAFFFSVGGFEFRNSGFLKVILNPPDTMF</sequence>
<proteinExistence type="predicted"/>
<gene>
    <name evidence="1" type="ORF">AYI68_g2016</name>
</gene>
<dbReference type="AlphaFoldDB" id="A0A1R0H421"/>
<evidence type="ECO:0000313" key="1">
    <source>
        <dbReference type="EMBL" id="OLY83833.1"/>
    </source>
</evidence>
<reference evidence="1 2" key="1">
    <citation type="journal article" date="2016" name="Mol. Biol. Evol.">
        <title>Genome-Wide Survey of Gut Fungi (Harpellales) Reveals the First Horizontally Transferred Ubiquitin Gene from a Mosquito Host.</title>
        <authorList>
            <person name="Wang Y."/>
            <person name="White M.M."/>
            <person name="Kvist S."/>
            <person name="Moncalvo J.M."/>
        </authorList>
    </citation>
    <scope>NUCLEOTIDE SEQUENCE [LARGE SCALE GENOMIC DNA]</scope>
    <source>
        <strain evidence="1 2">ALG-7-W6</strain>
    </source>
</reference>
<protein>
    <submittedName>
        <fullName evidence="1">Uncharacterized protein</fullName>
    </submittedName>
</protein>
<comment type="caution">
    <text evidence="1">The sequence shown here is derived from an EMBL/GenBank/DDBJ whole genome shotgun (WGS) entry which is preliminary data.</text>
</comment>
<accession>A0A1R0H421</accession>
<keyword evidence="2" id="KW-1185">Reference proteome</keyword>
<evidence type="ECO:0000313" key="2">
    <source>
        <dbReference type="Proteomes" id="UP000187455"/>
    </source>
</evidence>
<dbReference type="Proteomes" id="UP000187455">
    <property type="component" value="Unassembled WGS sequence"/>
</dbReference>